<accession>A0AAV3SDI9</accession>
<sequence length="131" mass="14719">MKETVPFPCDIGMAASYLPLLLAVVVRPVFFAGENALFVLKSFLFCREVQRPDGMAVGVVCVFEYPHVDTDAPFWIVGFLRRPFVVVDDDGRKPFAGRFLLDVNLFECRIVRNLSVITSGISPIFERCNTV</sequence>
<evidence type="ECO:0008006" key="3">
    <source>
        <dbReference type="Google" id="ProtNLM"/>
    </source>
</evidence>
<gene>
    <name evidence="1" type="ORF">GCM10008985_04750</name>
</gene>
<evidence type="ECO:0000313" key="2">
    <source>
        <dbReference type="Proteomes" id="UP001500962"/>
    </source>
</evidence>
<dbReference type="AlphaFoldDB" id="A0AAV3SDI9"/>
<reference evidence="1" key="1">
    <citation type="journal article" date="2014" name="Int. J. Syst. Evol. Microbiol.">
        <title>Complete genome sequence of Corynebacterium casei LMG S-19264T (=DSM 44701T), isolated from a smear-ripened cheese.</title>
        <authorList>
            <consortium name="US DOE Joint Genome Institute (JGI-PGF)"/>
            <person name="Walter F."/>
            <person name="Albersmeier A."/>
            <person name="Kalinowski J."/>
            <person name="Ruckert C."/>
        </authorList>
    </citation>
    <scope>NUCLEOTIDE SEQUENCE</scope>
    <source>
        <strain evidence="1">JCM 12289</strain>
    </source>
</reference>
<protein>
    <recommendedName>
        <fullName evidence="3">Secreted protein</fullName>
    </recommendedName>
</protein>
<dbReference type="Proteomes" id="UP001500962">
    <property type="component" value="Unassembled WGS sequence"/>
</dbReference>
<proteinExistence type="predicted"/>
<evidence type="ECO:0000313" key="1">
    <source>
        <dbReference type="EMBL" id="GAA0452115.1"/>
    </source>
</evidence>
<name>A0AAV3SDI9_HALDO</name>
<organism evidence="1 2">
    <name type="scientific">Halococcus dombrowskii</name>
    <dbReference type="NCBI Taxonomy" id="179637"/>
    <lineage>
        <taxon>Archaea</taxon>
        <taxon>Methanobacteriati</taxon>
        <taxon>Methanobacteriota</taxon>
        <taxon>Stenosarchaea group</taxon>
        <taxon>Halobacteria</taxon>
        <taxon>Halobacteriales</taxon>
        <taxon>Halococcaceae</taxon>
        <taxon>Halococcus</taxon>
    </lineage>
</organism>
<comment type="caution">
    <text evidence="1">The sequence shown here is derived from an EMBL/GenBank/DDBJ whole genome shotgun (WGS) entry which is preliminary data.</text>
</comment>
<dbReference type="EMBL" id="BAAADN010000006">
    <property type="protein sequence ID" value="GAA0452115.1"/>
    <property type="molecule type" value="Genomic_DNA"/>
</dbReference>
<reference evidence="1" key="2">
    <citation type="submission" date="2023-12" db="EMBL/GenBank/DDBJ databases">
        <authorList>
            <person name="Sun Q."/>
            <person name="Inoue M."/>
        </authorList>
    </citation>
    <scope>NUCLEOTIDE SEQUENCE</scope>
    <source>
        <strain evidence="1">JCM 12289</strain>
    </source>
</reference>